<dbReference type="InterPro" id="IPR019332">
    <property type="entry name" value="OSCP1"/>
</dbReference>
<sequence>MSLLAMPIAVANLGAEMVYILEQRLKAQEIPEDKAAKVLTDVVTSMFNKAFCEEIFHPQEVLDIGATRQVFDRLAHSSIMRLSTSSMDKLYDLMLMSFKYQILCSRRPKDIFEVTMLHLTSLKRIVPDKGVQGCVDDVMQKMQAVYAGFGEFQWLDLRQALMRFLKDKRVKVSLFLHEGIQVQDGRILLPLPLPENPNDPQPGTMQILGSSAGNVLDTRVIHLGSLEVDTADFHCHPHPLGANLYDKSRTPFTPPRWSSLGSDGQQGQCKAVRASLREEINSPKAVPKAATPHYKTLGTAEEVFASGIGSGGKDELNALARMIALRKPEEDNFKLNLFPEDDKELPSTVDVSTFEPVVRTIELGDSTSRASRRELDQLVADLDVGGSGDAAGGGDDDLLDLMDKAS</sequence>
<dbReference type="GO" id="GO:0005737">
    <property type="term" value="C:cytoplasm"/>
    <property type="evidence" value="ECO:0007669"/>
    <property type="project" value="TreeGrafter"/>
</dbReference>
<proteinExistence type="predicted"/>
<dbReference type="PANTHER" id="PTHR21439:SF0">
    <property type="entry name" value="PROTEIN OSCP1"/>
    <property type="match status" value="1"/>
</dbReference>
<evidence type="ECO:0000313" key="3">
    <source>
        <dbReference type="EMBL" id="JAC72581.1"/>
    </source>
</evidence>
<dbReference type="AlphaFoldDB" id="A0A061R0Q1"/>
<name>A0A061R0Q1_9CHLO</name>
<dbReference type="EMBL" id="GBEZ01013403">
    <property type="protein sequence ID" value="JAC72581.1"/>
    <property type="molecule type" value="Transcribed_RNA"/>
</dbReference>
<reference evidence="2" key="1">
    <citation type="submission" date="2014-05" db="EMBL/GenBank/DDBJ databases">
        <title>The transcriptome of the halophilic microalga Tetraselmis sp. GSL018 isolated from the Great Salt Lake, Utah.</title>
        <authorList>
            <person name="Jinkerson R.E."/>
            <person name="D'Adamo S."/>
            <person name="Posewitz M.C."/>
        </authorList>
    </citation>
    <scope>NUCLEOTIDE SEQUENCE</scope>
    <source>
        <strain evidence="2">GSL018</strain>
    </source>
</reference>
<accession>A0A061R0Q1</accession>
<evidence type="ECO:0000313" key="2">
    <source>
        <dbReference type="EMBL" id="JAC64304.1"/>
    </source>
</evidence>
<evidence type="ECO:0000256" key="1">
    <source>
        <dbReference type="SAM" id="MobiDB-lite"/>
    </source>
</evidence>
<feature type="region of interest" description="Disordered" evidence="1">
    <location>
        <begin position="383"/>
        <end position="406"/>
    </location>
</feature>
<dbReference type="Pfam" id="PF10188">
    <property type="entry name" value="Oscp1"/>
    <property type="match status" value="1"/>
</dbReference>
<dbReference type="PANTHER" id="PTHR21439">
    <property type="entry name" value="OXIDORED-NITRO DOMAIN-CONTAINING PROTEIN"/>
    <property type="match status" value="1"/>
</dbReference>
<gene>
    <name evidence="2" type="ORF">TSPGSL018_18614</name>
    <name evidence="3" type="ORF">TSPGSL018_30983</name>
</gene>
<protein>
    <submittedName>
        <fullName evidence="2">Protein oscp1 isoform x1</fullName>
    </submittedName>
</protein>
<dbReference type="GO" id="GO:0005886">
    <property type="term" value="C:plasma membrane"/>
    <property type="evidence" value="ECO:0007669"/>
    <property type="project" value="TreeGrafter"/>
</dbReference>
<dbReference type="EMBL" id="GBEZ01022541">
    <property type="protein sequence ID" value="JAC64304.1"/>
    <property type="molecule type" value="Transcribed_RNA"/>
</dbReference>
<organism evidence="2">
    <name type="scientific">Tetraselmis sp. GSL018</name>
    <dbReference type="NCBI Taxonomy" id="582737"/>
    <lineage>
        <taxon>Eukaryota</taxon>
        <taxon>Viridiplantae</taxon>
        <taxon>Chlorophyta</taxon>
        <taxon>core chlorophytes</taxon>
        <taxon>Chlorodendrophyceae</taxon>
        <taxon>Chlorodendrales</taxon>
        <taxon>Chlorodendraceae</taxon>
        <taxon>Tetraselmis</taxon>
    </lineage>
</organism>